<feature type="transmembrane region" description="Helical" evidence="1">
    <location>
        <begin position="39"/>
        <end position="59"/>
    </location>
</feature>
<protein>
    <submittedName>
        <fullName evidence="2">Ymf72</fullName>
    </submittedName>
</protein>
<feature type="transmembrane region" description="Helical" evidence="1">
    <location>
        <begin position="95"/>
        <end position="116"/>
    </location>
</feature>
<evidence type="ECO:0000313" key="2">
    <source>
        <dbReference type="EMBL" id="QBI37940.1"/>
    </source>
</evidence>
<dbReference type="GeneID" id="72856073"/>
<evidence type="ECO:0000256" key="1">
    <source>
        <dbReference type="SAM" id="Phobius"/>
    </source>
</evidence>
<keyword evidence="1" id="KW-0472">Membrane</keyword>
<keyword evidence="1" id="KW-1133">Transmembrane helix</keyword>
<organism evidence="2">
    <name type="scientific">Tetrahymena rostrata</name>
    <dbReference type="NCBI Taxonomy" id="5909"/>
    <lineage>
        <taxon>Eukaryota</taxon>
        <taxon>Sar</taxon>
        <taxon>Alveolata</taxon>
        <taxon>Ciliophora</taxon>
        <taxon>Intramacronucleata</taxon>
        <taxon>Oligohymenophorea</taxon>
        <taxon>Hymenostomatida</taxon>
        <taxon>Tetrahymenina</taxon>
        <taxon>Tetrahymenidae</taxon>
        <taxon>Tetrahymena</taxon>
    </lineage>
</organism>
<keyword evidence="1" id="KW-0812">Transmembrane</keyword>
<gene>
    <name evidence="2" type="primary">ymf72</name>
</gene>
<proteinExistence type="predicted"/>
<sequence length="118" mass="14182">MIIEKANKYKLLTSLIITPFIIYNPIGDNLPIGYGGWGVYIWVKLVILLLSYVLIYHYLYSIFWNVVEQSVYEVFDWFFDKIGGFKLDPSFNVIYLENIIIIVEYICYHYFLYFLFIM</sequence>
<dbReference type="EMBL" id="MG744347">
    <property type="protein sequence ID" value="QBI37940.1"/>
    <property type="molecule type" value="Genomic_DNA"/>
</dbReference>
<keyword evidence="2" id="KW-0496">Mitochondrion</keyword>
<accession>A0A6G5NK30</accession>
<dbReference type="RefSeq" id="YP_010411971.1">
    <property type="nucleotide sequence ID" value="NC_064340.1"/>
</dbReference>
<geneLocation type="mitochondrion" evidence="2"/>
<reference evidence="2" key="1">
    <citation type="submission" date="2018-01" db="EMBL/GenBank/DDBJ databases">
        <title>Tetrahymena rostrata mitochondrial DNA sequence.</title>
        <authorList>
            <person name="Billman-Jacobe H."/>
            <person name="Young N."/>
        </authorList>
    </citation>
    <scope>NUCLEOTIDE SEQUENCE</scope>
    <source>
        <strain evidence="2">TRO1</strain>
    </source>
</reference>
<name>A0A6G5NK30_TETRO</name>
<dbReference type="AlphaFoldDB" id="A0A6G5NK30"/>